<feature type="region of interest" description="Disordered" evidence="4">
    <location>
        <begin position="751"/>
        <end position="771"/>
    </location>
</feature>
<dbReference type="NCBIfam" id="TIGR01448">
    <property type="entry name" value="recD_rel"/>
    <property type="match status" value="1"/>
</dbReference>
<accession>A0A0R1N932</accession>
<keyword evidence="1 3" id="KW-0547">Nucleotide-binding</keyword>
<keyword evidence="3" id="KW-0238">DNA-binding</keyword>
<dbReference type="AlphaFoldDB" id="A0A0R1N932"/>
<dbReference type="InterPro" id="IPR027417">
    <property type="entry name" value="P-loop_NTPase"/>
</dbReference>
<protein>
    <recommendedName>
        <fullName evidence="3">ATP-dependent RecD2 DNA helicase</fullName>
        <ecNumber evidence="3">5.6.2.3</ecNumber>
    </recommendedName>
    <alternativeName>
        <fullName evidence="3">DNA 5'-3' helicase subunit RecD2</fullName>
    </alternativeName>
</protein>
<dbReference type="InterPro" id="IPR027785">
    <property type="entry name" value="UvrD-like_helicase_C"/>
</dbReference>
<proteinExistence type="inferred from homology"/>
<dbReference type="STRING" id="1423792.FD09_GL001358"/>
<dbReference type="InterPro" id="IPR006345">
    <property type="entry name" value="RecD2"/>
</dbReference>
<feature type="domain" description="AAA+ ATPase" evidence="5">
    <location>
        <begin position="349"/>
        <end position="548"/>
    </location>
</feature>
<dbReference type="PANTHER" id="PTHR43788:SF6">
    <property type="entry name" value="DNA HELICASE B"/>
    <property type="match status" value="1"/>
</dbReference>
<name>A0A0R1N932_9LACO</name>
<dbReference type="Pfam" id="PF23139">
    <property type="entry name" value="OB_YrrC"/>
    <property type="match status" value="1"/>
</dbReference>
<keyword evidence="7" id="KW-1185">Reference proteome</keyword>
<evidence type="ECO:0000256" key="1">
    <source>
        <dbReference type="ARBA" id="ARBA00022741"/>
    </source>
</evidence>
<dbReference type="CDD" id="cd17933">
    <property type="entry name" value="DEXSc_RecD-like"/>
    <property type="match status" value="1"/>
</dbReference>
<evidence type="ECO:0000256" key="2">
    <source>
        <dbReference type="ARBA" id="ARBA00022840"/>
    </source>
</evidence>
<dbReference type="Gene3D" id="3.40.50.300">
    <property type="entry name" value="P-loop containing nucleotide triphosphate hydrolases"/>
    <property type="match status" value="2"/>
</dbReference>
<comment type="catalytic activity">
    <reaction evidence="3">
        <text>ATP + H2O = ADP + phosphate + H(+)</text>
        <dbReference type="Rhea" id="RHEA:13065"/>
        <dbReference type="ChEBI" id="CHEBI:15377"/>
        <dbReference type="ChEBI" id="CHEBI:15378"/>
        <dbReference type="ChEBI" id="CHEBI:30616"/>
        <dbReference type="ChEBI" id="CHEBI:43474"/>
        <dbReference type="ChEBI" id="CHEBI:456216"/>
        <dbReference type="EC" id="5.6.2.3"/>
    </reaction>
</comment>
<keyword evidence="6" id="KW-0269">Exonuclease</keyword>
<keyword evidence="3" id="KW-0413">Isomerase</keyword>
<dbReference type="Pfam" id="PF13538">
    <property type="entry name" value="UvrD_C_2"/>
    <property type="match status" value="1"/>
</dbReference>
<evidence type="ECO:0000256" key="4">
    <source>
        <dbReference type="SAM" id="MobiDB-lite"/>
    </source>
</evidence>
<dbReference type="Pfam" id="PF13245">
    <property type="entry name" value="AAA_19"/>
    <property type="match status" value="1"/>
</dbReference>
<dbReference type="InterPro" id="IPR055446">
    <property type="entry name" value="RecD2_N_OB"/>
</dbReference>
<dbReference type="GO" id="GO:0006310">
    <property type="term" value="P:DNA recombination"/>
    <property type="evidence" value="ECO:0007669"/>
    <property type="project" value="InterPro"/>
</dbReference>
<dbReference type="Gene3D" id="1.10.10.2220">
    <property type="match status" value="1"/>
</dbReference>
<dbReference type="InterPro" id="IPR003593">
    <property type="entry name" value="AAA+_ATPase"/>
</dbReference>
<keyword evidence="6" id="KW-0540">Nuclease</keyword>
<dbReference type="OrthoDB" id="9803432at2"/>
<dbReference type="EMBL" id="AZEC01000002">
    <property type="protein sequence ID" value="KRL14194.1"/>
    <property type="molecule type" value="Genomic_DNA"/>
</dbReference>
<evidence type="ECO:0000256" key="3">
    <source>
        <dbReference type="HAMAP-Rule" id="MF_01488"/>
    </source>
</evidence>
<dbReference type="Gene3D" id="2.30.30.940">
    <property type="match status" value="1"/>
</dbReference>
<dbReference type="HAMAP" id="MF_01488">
    <property type="entry name" value="RecD2"/>
    <property type="match status" value="1"/>
</dbReference>
<dbReference type="CDD" id="cd18809">
    <property type="entry name" value="SF1_C_RecD"/>
    <property type="match status" value="1"/>
</dbReference>
<dbReference type="PANTHER" id="PTHR43788">
    <property type="entry name" value="DNA2/NAM7 HELICASE FAMILY MEMBER"/>
    <property type="match status" value="1"/>
</dbReference>
<feature type="binding site" evidence="3">
    <location>
        <begin position="360"/>
        <end position="364"/>
    </location>
    <ligand>
        <name>ATP</name>
        <dbReference type="ChEBI" id="CHEBI:30616"/>
    </ligand>
</feature>
<comment type="caution">
    <text evidence="6">The sequence shown here is derived from an EMBL/GenBank/DDBJ whole genome shotgun (WGS) entry which is preliminary data.</text>
</comment>
<keyword evidence="3" id="KW-0347">Helicase</keyword>
<dbReference type="EC" id="5.6.2.3" evidence="3"/>
<comment type="similarity">
    <text evidence="3">Belongs to the RecD family. RecD2 subfamily.</text>
</comment>
<dbReference type="GO" id="GO:0043139">
    <property type="term" value="F:5'-3' DNA helicase activity"/>
    <property type="evidence" value="ECO:0007669"/>
    <property type="project" value="UniProtKB-UniRule"/>
</dbReference>
<dbReference type="GO" id="GO:0017116">
    <property type="term" value="F:single-stranded DNA helicase activity"/>
    <property type="evidence" value="ECO:0007669"/>
    <property type="project" value="TreeGrafter"/>
</dbReference>
<dbReference type="SMART" id="SM00382">
    <property type="entry name" value="AAA"/>
    <property type="match status" value="1"/>
</dbReference>
<dbReference type="SUPFAM" id="SSF52540">
    <property type="entry name" value="P-loop containing nucleoside triphosphate hydrolases"/>
    <property type="match status" value="2"/>
</dbReference>
<organism evidence="6 7">
    <name type="scientific">Schleiferilactobacillus perolens DSM 12744</name>
    <dbReference type="NCBI Taxonomy" id="1423792"/>
    <lineage>
        <taxon>Bacteria</taxon>
        <taxon>Bacillati</taxon>
        <taxon>Bacillota</taxon>
        <taxon>Bacilli</taxon>
        <taxon>Lactobacillales</taxon>
        <taxon>Lactobacillaceae</taxon>
        <taxon>Schleiferilactobacillus</taxon>
    </lineage>
</organism>
<keyword evidence="2 3" id="KW-0067">ATP-binding</keyword>
<dbReference type="Pfam" id="PF14490">
    <property type="entry name" value="HHH_RecD2"/>
    <property type="match status" value="1"/>
</dbReference>
<keyword evidence="3" id="KW-0378">Hydrolase</keyword>
<dbReference type="GO" id="GO:0009338">
    <property type="term" value="C:exodeoxyribonuclease V complex"/>
    <property type="evidence" value="ECO:0007669"/>
    <property type="project" value="TreeGrafter"/>
</dbReference>
<sequence>MPASEQAEVTGQVRSIFFQNPTNFFKIILLHIEKISVAWDDDDIVVTGTFGEVKQDDTLKCVGHLVNHPKYGHQFAADRYEKETPTSKAGLIEYLSEKQFKGIGPKTAERIVDRLGTDAITKIVKDPNVLAGVGLAKTVRDDFVDALKRTYGMERVMLQLNAWGVRASLASTIYQRYQEATLEKLGENPYRLVTDVMGVSFRRADSIALSLEIGPTDSRRLQCAITAAFAQLNNDEGAIYTNAELLLRVAEHILSGGVMSPLPTLPELANVLTQMVQDKTVISESGRLYLASYYEAEWQIASGLHTLSTAPLKPKLTMTKVKKTVLAAAKQLHIAYDDSQVAALTTALTQPVFLLTGGPGTGKTTVIRGLIAAYAELHQVSLDPKDYTETPFPIQLAAPTGRAAKRMTELTGLPAGTIHRLLGLTGRDRSEMFKEPGPLTAKLIIIDEMSMVDMFLFRQLVRAVTPGTQLVLVGDKDQLPSVGPGQIFADLLNSGVLPAAYLTKIHRQAAGSSIVALAHTINEGDTPPELFKNQADRSFFAVSAGQVPEVIGQIVTRAHLKGFTPMDIQILAPMYRGPAGVNHLNEVVQEILNPSTPDNTKEIVVGINHYRIGDKVLQLVNDPERNVFNGEIGRITAITPAKQDKQHRDRMTVAFDETEVDYGRGDFNHIAMAYATSIHKAQGSEFPLVILPVVHEYGRMLERNLLYTAITRAERLLIMVGEEVAVRRAIETPGAKRTTTLPQRLQQQFGAVSKEDEPANPSTEPAEISQAPAPPLTYKMILQHVIDPMIGMAHVTPQDFMVQDDDKEG</sequence>
<dbReference type="InterPro" id="IPR041451">
    <property type="entry name" value="RecD2_SH13"/>
</dbReference>
<dbReference type="GO" id="GO:0003677">
    <property type="term" value="F:DNA binding"/>
    <property type="evidence" value="ECO:0007669"/>
    <property type="project" value="UniProtKB-UniRule"/>
</dbReference>
<dbReference type="InterPro" id="IPR029493">
    <property type="entry name" value="RecD2-like_HHH"/>
</dbReference>
<dbReference type="InterPro" id="IPR050534">
    <property type="entry name" value="Coronavir_polyprotein_1ab"/>
</dbReference>
<evidence type="ECO:0000313" key="6">
    <source>
        <dbReference type="EMBL" id="KRL14194.1"/>
    </source>
</evidence>
<dbReference type="Pfam" id="PF18335">
    <property type="entry name" value="SH3_13"/>
    <property type="match status" value="1"/>
</dbReference>
<comment type="function">
    <text evidence="3">DNA-dependent ATPase and ATP-dependent 5'-3' DNA helicase. Has no activity on blunt DNA or DNA with 3'-overhangs, requires at least 10 bases of 5'-ssDNA for helicase activity.</text>
</comment>
<evidence type="ECO:0000313" key="7">
    <source>
        <dbReference type="Proteomes" id="UP000051330"/>
    </source>
</evidence>
<dbReference type="Proteomes" id="UP000051330">
    <property type="component" value="Unassembled WGS sequence"/>
</dbReference>
<dbReference type="GO" id="GO:0005524">
    <property type="term" value="F:ATP binding"/>
    <property type="evidence" value="ECO:0007669"/>
    <property type="project" value="UniProtKB-UniRule"/>
</dbReference>
<dbReference type="PATRIC" id="fig|1423792.3.peg.1377"/>
<gene>
    <name evidence="3" type="primary">recD2</name>
    <name evidence="6" type="ORF">FD09_GL001358</name>
</gene>
<dbReference type="GO" id="GO:0004527">
    <property type="term" value="F:exonuclease activity"/>
    <property type="evidence" value="ECO:0007669"/>
    <property type="project" value="UniProtKB-KW"/>
</dbReference>
<evidence type="ECO:0000259" key="5">
    <source>
        <dbReference type="SMART" id="SM00382"/>
    </source>
</evidence>
<dbReference type="GO" id="GO:0016887">
    <property type="term" value="F:ATP hydrolysis activity"/>
    <property type="evidence" value="ECO:0007669"/>
    <property type="project" value="RHEA"/>
</dbReference>
<reference evidence="6 7" key="1">
    <citation type="journal article" date="2015" name="Genome Announc.">
        <title>Expanding the biotechnology potential of lactobacilli through comparative genomics of 213 strains and associated genera.</title>
        <authorList>
            <person name="Sun Z."/>
            <person name="Harris H.M."/>
            <person name="McCann A."/>
            <person name="Guo C."/>
            <person name="Argimon S."/>
            <person name="Zhang W."/>
            <person name="Yang X."/>
            <person name="Jeffery I.B."/>
            <person name="Cooney J.C."/>
            <person name="Kagawa T.F."/>
            <person name="Liu W."/>
            <person name="Song Y."/>
            <person name="Salvetti E."/>
            <person name="Wrobel A."/>
            <person name="Rasinkangas P."/>
            <person name="Parkhill J."/>
            <person name="Rea M.C."/>
            <person name="O'Sullivan O."/>
            <person name="Ritari J."/>
            <person name="Douillard F.P."/>
            <person name="Paul Ross R."/>
            <person name="Yang R."/>
            <person name="Briner A.E."/>
            <person name="Felis G.E."/>
            <person name="de Vos W.M."/>
            <person name="Barrangou R."/>
            <person name="Klaenhammer T.R."/>
            <person name="Caufield P.W."/>
            <person name="Cui Y."/>
            <person name="Zhang H."/>
            <person name="O'Toole P.W."/>
        </authorList>
    </citation>
    <scope>NUCLEOTIDE SEQUENCE [LARGE SCALE GENOMIC DNA]</scope>
    <source>
        <strain evidence="6 7">DSM 12744</strain>
    </source>
</reference>